<name>A0A411PH72_9GAMM</name>
<accession>A0A411PH72</accession>
<evidence type="ECO:0000313" key="2">
    <source>
        <dbReference type="Proteomes" id="UP000291106"/>
    </source>
</evidence>
<dbReference type="AlphaFoldDB" id="A0A411PH72"/>
<dbReference type="EMBL" id="CP036200">
    <property type="protein sequence ID" value="QBF82848.1"/>
    <property type="molecule type" value="Genomic_DNA"/>
</dbReference>
<organism evidence="1 2">
    <name type="scientific">Shewanella maritima</name>
    <dbReference type="NCBI Taxonomy" id="2520507"/>
    <lineage>
        <taxon>Bacteria</taxon>
        <taxon>Pseudomonadati</taxon>
        <taxon>Pseudomonadota</taxon>
        <taxon>Gammaproteobacteria</taxon>
        <taxon>Alteromonadales</taxon>
        <taxon>Shewanellaceae</taxon>
        <taxon>Shewanella</taxon>
    </lineage>
</organism>
<protein>
    <submittedName>
        <fullName evidence="1">Uncharacterized protein</fullName>
    </submittedName>
</protein>
<evidence type="ECO:0000313" key="1">
    <source>
        <dbReference type="EMBL" id="QBF82848.1"/>
    </source>
</evidence>
<reference evidence="1 2" key="1">
    <citation type="submission" date="2019-02" db="EMBL/GenBank/DDBJ databases">
        <title>Shewanella sp. D4-2 isolated from Dokdo Island.</title>
        <authorList>
            <person name="Baek K."/>
        </authorList>
    </citation>
    <scope>NUCLEOTIDE SEQUENCE [LARGE SCALE GENOMIC DNA]</scope>
    <source>
        <strain evidence="1 2">D4-2</strain>
    </source>
</reference>
<keyword evidence="2" id="KW-1185">Reference proteome</keyword>
<dbReference type="Proteomes" id="UP000291106">
    <property type="component" value="Chromosome"/>
</dbReference>
<sequence length="580" mass="65583">MLLEETKARLLDASETAEGLLAQIDDLYVEEIQSEDKVLKDALFQLHNAREIDLVEIIRGVDKSSNRYDFFTILHAFESTLPSLDASVEDVLRCLVHLTHQAGRDLAIGGVYQAFERFCSVEAHRPGDSIGFILAQSELSAYAPFLSSSILAYGSDRMTDAIQTTENLIANRNEMVRSQAYFTLGKLDVDETQANLIWELLSGSAEGEHESDSRSSILRAVINFGGAFPSYWSQIEHFLLRFVEGAPPEVLYVISHIVAFQRIDLPEEVLGLLVKQFANVSPEHQGIIDNVDHLLVNLARKGASSLVLELLESILAVGVKFSQLDDLSRELLSKHRELLNHVVTKWFLSGDRVLCHGVLDLLRDVTGKDIELNADVAMLDDEVKQVFVSHKVVGWLFTRPIAAASFILSISESTSKTTREELERLLYEPLLLSYPRELKRFLRSCIDRGFQAHTCEQLLAKLQAYHSDIEKVSELKELKAPRENISLYWKESNKSMQAAYEDSSKGSFLDLIATKQTLLYGNSSFYYMQLGDGEQVRQEVQMQPFSYSTELPRLNVLDPESLDYTLRVYRCERMKNEANS</sequence>
<dbReference type="KEGG" id="smai:EXU30_09190"/>
<dbReference type="RefSeq" id="WP_130599385.1">
    <property type="nucleotide sequence ID" value="NZ_CP036200.1"/>
</dbReference>
<dbReference type="InterPro" id="IPR016024">
    <property type="entry name" value="ARM-type_fold"/>
</dbReference>
<gene>
    <name evidence="1" type="ORF">EXU30_09190</name>
</gene>
<dbReference type="OrthoDB" id="9178514at2"/>
<proteinExistence type="predicted"/>
<dbReference type="SUPFAM" id="SSF48371">
    <property type="entry name" value="ARM repeat"/>
    <property type="match status" value="1"/>
</dbReference>